<dbReference type="Pfam" id="PF00400">
    <property type="entry name" value="WD40"/>
    <property type="match status" value="3"/>
</dbReference>
<dbReference type="SMART" id="SM00320">
    <property type="entry name" value="WD40"/>
    <property type="match status" value="3"/>
</dbReference>
<dbReference type="PANTHER" id="PTHR10253">
    <property type="entry name" value="POLYCOMB PROTEIN"/>
    <property type="match status" value="1"/>
</dbReference>
<evidence type="ECO:0000256" key="2">
    <source>
        <dbReference type="ARBA" id="ARBA00022574"/>
    </source>
</evidence>
<evidence type="ECO:0000313" key="7">
    <source>
        <dbReference type="EMBL" id="KAF2433481.1"/>
    </source>
</evidence>
<dbReference type="InterPro" id="IPR019775">
    <property type="entry name" value="WD40_repeat_CS"/>
</dbReference>
<evidence type="ECO:0000256" key="5">
    <source>
        <dbReference type="ARBA" id="ARBA00023163"/>
    </source>
</evidence>
<feature type="repeat" description="WD" evidence="6">
    <location>
        <begin position="150"/>
        <end position="185"/>
    </location>
</feature>
<dbReference type="OrthoDB" id="7318948at2759"/>
<dbReference type="InterPro" id="IPR051243">
    <property type="entry name" value="PcG_WD-repeat"/>
</dbReference>
<keyword evidence="8" id="KW-1185">Reference proteome</keyword>
<organism evidence="7 8">
    <name type="scientific">Tothia fuscella</name>
    <dbReference type="NCBI Taxonomy" id="1048955"/>
    <lineage>
        <taxon>Eukaryota</taxon>
        <taxon>Fungi</taxon>
        <taxon>Dikarya</taxon>
        <taxon>Ascomycota</taxon>
        <taxon>Pezizomycotina</taxon>
        <taxon>Dothideomycetes</taxon>
        <taxon>Pleosporomycetidae</taxon>
        <taxon>Venturiales</taxon>
        <taxon>Cylindrosympodiaceae</taxon>
        <taxon>Tothia</taxon>
    </lineage>
</organism>
<dbReference type="Proteomes" id="UP000800235">
    <property type="component" value="Unassembled WGS sequence"/>
</dbReference>
<accession>A0A9P4NYM4</accession>
<evidence type="ECO:0000313" key="8">
    <source>
        <dbReference type="Proteomes" id="UP000800235"/>
    </source>
</evidence>
<dbReference type="InterPro" id="IPR036322">
    <property type="entry name" value="WD40_repeat_dom_sf"/>
</dbReference>
<evidence type="ECO:0000256" key="6">
    <source>
        <dbReference type="PROSITE-ProRule" id="PRU00221"/>
    </source>
</evidence>
<evidence type="ECO:0000256" key="3">
    <source>
        <dbReference type="ARBA" id="ARBA00022737"/>
    </source>
</evidence>
<comment type="similarity">
    <text evidence="1">Belongs to the WD repeat ESC family.</text>
</comment>
<keyword evidence="4" id="KW-0805">Transcription regulation</keyword>
<keyword evidence="2 6" id="KW-0853">WD repeat</keyword>
<gene>
    <name evidence="7" type="ORF">EJ08DRAFT_707007</name>
</gene>
<evidence type="ECO:0000256" key="1">
    <source>
        <dbReference type="ARBA" id="ARBA00008075"/>
    </source>
</evidence>
<dbReference type="InterPro" id="IPR015943">
    <property type="entry name" value="WD40/YVTN_repeat-like_dom_sf"/>
</dbReference>
<feature type="repeat" description="WD" evidence="6">
    <location>
        <begin position="199"/>
        <end position="240"/>
    </location>
</feature>
<evidence type="ECO:0000256" key="4">
    <source>
        <dbReference type="ARBA" id="ARBA00023015"/>
    </source>
</evidence>
<keyword evidence="5" id="KW-0804">Transcription</keyword>
<sequence>MNVPKLRAVFRLEVSWFAATSTQCKCLLLTCSLPQGHEVYDINYHNAKSKPSLNDHIYDVKFCPFIPLGEDPVFAAISGRSIKICRISKNKNALLEVVKVIVDDDEEEVAHNSVAWIRGPTNGEPLIAFAGNLPNIQIVDVESGTINRSLFGHGQPVNDIVVCPTLPTTIATCSQDHSIRLWNLKPEYAKFPCSVVCAGAGHSMSVESIDFHQTGRFLLSGGDDTYVHLWVIPEAHELEQLPKVSTGEREVAKRIHFPHFSTADLHSNNVDRVQFYGDLILSRAVKEDKILLWKIDGFNSSDAIPEQAPTEQGVEVLTRSAFGNGFHRLMQFSCKDTEQVWMRFTLFHNIGQDPILSMGNNWAGVYFWNLRDLEGEKGDSGYHGNLFQSVEPHGSVAATRYHGKGKKHDVIRAIAWAPDGKWCCGGGDNGNLLLCSR</sequence>
<dbReference type="AlphaFoldDB" id="A0A9P4NYM4"/>
<proteinExistence type="inferred from homology"/>
<dbReference type="PROSITE" id="PS50082">
    <property type="entry name" value="WD_REPEATS_2"/>
    <property type="match status" value="2"/>
</dbReference>
<comment type="caution">
    <text evidence="7">The sequence shown here is derived from an EMBL/GenBank/DDBJ whole genome shotgun (WGS) entry which is preliminary data.</text>
</comment>
<protein>
    <submittedName>
        <fullName evidence="7">WD40 repeat-like protein</fullName>
    </submittedName>
</protein>
<dbReference type="SUPFAM" id="SSF50978">
    <property type="entry name" value="WD40 repeat-like"/>
    <property type="match status" value="1"/>
</dbReference>
<reference evidence="7" key="1">
    <citation type="journal article" date="2020" name="Stud. Mycol.">
        <title>101 Dothideomycetes genomes: a test case for predicting lifestyles and emergence of pathogens.</title>
        <authorList>
            <person name="Haridas S."/>
            <person name="Albert R."/>
            <person name="Binder M."/>
            <person name="Bloem J."/>
            <person name="Labutti K."/>
            <person name="Salamov A."/>
            <person name="Andreopoulos B."/>
            <person name="Baker S."/>
            <person name="Barry K."/>
            <person name="Bills G."/>
            <person name="Bluhm B."/>
            <person name="Cannon C."/>
            <person name="Castanera R."/>
            <person name="Culley D."/>
            <person name="Daum C."/>
            <person name="Ezra D."/>
            <person name="Gonzalez J."/>
            <person name="Henrissat B."/>
            <person name="Kuo A."/>
            <person name="Liang C."/>
            <person name="Lipzen A."/>
            <person name="Lutzoni F."/>
            <person name="Magnuson J."/>
            <person name="Mondo S."/>
            <person name="Nolan M."/>
            <person name="Ohm R."/>
            <person name="Pangilinan J."/>
            <person name="Park H.-J."/>
            <person name="Ramirez L."/>
            <person name="Alfaro M."/>
            <person name="Sun H."/>
            <person name="Tritt A."/>
            <person name="Yoshinaga Y."/>
            <person name="Zwiers L.-H."/>
            <person name="Turgeon B."/>
            <person name="Goodwin S."/>
            <person name="Spatafora J."/>
            <person name="Crous P."/>
            <person name="Grigoriev I."/>
        </authorList>
    </citation>
    <scope>NUCLEOTIDE SEQUENCE</scope>
    <source>
        <strain evidence="7">CBS 130266</strain>
    </source>
</reference>
<dbReference type="Gene3D" id="2.130.10.10">
    <property type="entry name" value="YVTN repeat-like/Quinoprotein amine dehydrogenase"/>
    <property type="match status" value="1"/>
</dbReference>
<dbReference type="PROSITE" id="PS00678">
    <property type="entry name" value="WD_REPEATS_1"/>
    <property type="match status" value="1"/>
</dbReference>
<keyword evidence="3" id="KW-0677">Repeat</keyword>
<dbReference type="PROSITE" id="PS50294">
    <property type="entry name" value="WD_REPEATS_REGION"/>
    <property type="match status" value="2"/>
</dbReference>
<dbReference type="InterPro" id="IPR001680">
    <property type="entry name" value="WD40_rpt"/>
</dbReference>
<name>A0A9P4NYM4_9PEZI</name>
<dbReference type="EMBL" id="MU007020">
    <property type="protein sequence ID" value="KAF2433481.1"/>
    <property type="molecule type" value="Genomic_DNA"/>
</dbReference>